<dbReference type="PROSITE" id="PS51283">
    <property type="entry name" value="DUSP"/>
    <property type="match status" value="1"/>
</dbReference>
<gene>
    <name evidence="6" type="ORF">PFLUV_G00064870</name>
</gene>
<protein>
    <recommendedName>
        <fullName evidence="2">ubiquitinyl hydrolase 1</fullName>
        <ecNumber evidence="2">3.4.19.12</ecNumber>
    </recommendedName>
</protein>
<evidence type="ECO:0000259" key="5">
    <source>
        <dbReference type="PROSITE" id="PS51283"/>
    </source>
</evidence>
<dbReference type="EC" id="3.4.19.12" evidence="2"/>
<keyword evidence="4" id="KW-0788">Thiol protease</keyword>
<name>A0A6A5FGM8_PERFL</name>
<keyword evidence="3" id="KW-0833">Ubl conjugation pathway</keyword>
<evidence type="ECO:0000256" key="1">
    <source>
        <dbReference type="ARBA" id="ARBA00000707"/>
    </source>
</evidence>
<dbReference type="Proteomes" id="UP000465112">
    <property type="component" value="Chromosome 5"/>
</dbReference>
<accession>A0A6A5FGM8</accession>
<dbReference type="InterPro" id="IPR035927">
    <property type="entry name" value="DUSP-like_sf"/>
</dbReference>
<keyword evidence="4" id="KW-0378">Hydrolase</keyword>
<evidence type="ECO:0000256" key="3">
    <source>
        <dbReference type="ARBA" id="ARBA00022786"/>
    </source>
</evidence>
<evidence type="ECO:0000256" key="4">
    <source>
        <dbReference type="ARBA" id="ARBA00022807"/>
    </source>
</evidence>
<proteinExistence type="predicted"/>
<organism evidence="6 7">
    <name type="scientific">Perca fluviatilis</name>
    <name type="common">European perch</name>
    <dbReference type="NCBI Taxonomy" id="8168"/>
    <lineage>
        <taxon>Eukaryota</taxon>
        <taxon>Metazoa</taxon>
        <taxon>Chordata</taxon>
        <taxon>Craniata</taxon>
        <taxon>Vertebrata</taxon>
        <taxon>Euteleostomi</taxon>
        <taxon>Actinopterygii</taxon>
        <taxon>Neopterygii</taxon>
        <taxon>Teleostei</taxon>
        <taxon>Neoteleostei</taxon>
        <taxon>Acanthomorphata</taxon>
        <taxon>Eupercaria</taxon>
        <taxon>Perciformes</taxon>
        <taxon>Percoidei</taxon>
        <taxon>Percidae</taxon>
        <taxon>Percinae</taxon>
        <taxon>Perca</taxon>
    </lineage>
</organism>
<dbReference type="EMBL" id="VHII01000005">
    <property type="protein sequence ID" value="KAF1391079.1"/>
    <property type="molecule type" value="Genomic_DNA"/>
</dbReference>
<keyword evidence="7" id="KW-1185">Reference proteome</keyword>
<dbReference type="AlphaFoldDB" id="A0A6A5FGM8"/>
<dbReference type="GO" id="GO:0004843">
    <property type="term" value="F:cysteine-type deubiquitinase activity"/>
    <property type="evidence" value="ECO:0007669"/>
    <property type="project" value="UniProtKB-EC"/>
</dbReference>
<comment type="catalytic activity">
    <reaction evidence="1">
        <text>Thiol-dependent hydrolysis of ester, thioester, amide, peptide and isopeptide bonds formed by the C-terminal Gly of ubiquitin (a 76-residue protein attached to proteins as an intracellular targeting signal).</text>
        <dbReference type="EC" id="3.4.19.12"/>
    </reaction>
</comment>
<dbReference type="InterPro" id="IPR006615">
    <property type="entry name" value="Pept_C19_DUSP"/>
</dbReference>
<evidence type="ECO:0000256" key="2">
    <source>
        <dbReference type="ARBA" id="ARBA00012759"/>
    </source>
</evidence>
<reference evidence="6 7" key="1">
    <citation type="submission" date="2019-06" db="EMBL/GenBank/DDBJ databases">
        <title>A chromosome-scale genome assembly of the European perch, Perca fluviatilis.</title>
        <authorList>
            <person name="Roques C."/>
            <person name="Zahm M."/>
            <person name="Cabau C."/>
            <person name="Klopp C."/>
            <person name="Bouchez O."/>
            <person name="Donnadieu C."/>
            <person name="Kuhl H."/>
            <person name="Gislard M."/>
            <person name="Guendouz S."/>
            <person name="Journot L."/>
            <person name="Haffray P."/>
            <person name="Bestin A."/>
            <person name="Morvezen R."/>
            <person name="Feron R."/>
            <person name="Wen M."/>
            <person name="Jouanno E."/>
            <person name="Herpin A."/>
            <person name="Schartl M."/>
            <person name="Postlethwait J."/>
            <person name="Schaerlinger B."/>
            <person name="Chardard D."/>
            <person name="Lecocq T."/>
            <person name="Poncet C."/>
            <person name="Jaffrelo L."/>
            <person name="Lampietro C."/>
            <person name="Guiguen Y."/>
        </authorList>
    </citation>
    <scope>NUCLEOTIDE SEQUENCE [LARGE SCALE GENOMIC DNA]</scope>
    <source>
        <tissue evidence="6">Blood</tissue>
    </source>
</reference>
<evidence type="ECO:0000313" key="7">
    <source>
        <dbReference type="Proteomes" id="UP000465112"/>
    </source>
</evidence>
<dbReference type="Pfam" id="PF06337">
    <property type="entry name" value="DUSP"/>
    <property type="match status" value="1"/>
</dbReference>
<sequence>MTAAEPPGLETQRREIESLLRESELRAGDSWYVVERRWYEQWKEFVETGDQNSSSFPGQIDNTELFEDLDSFHLKGPGGERGLHVGSAEGLHDCWPGC</sequence>
<dbReference type="SUPFAM" id="SSF143791">
    <property type="entry name" value="DUSP-like"/>
    <property type="match status" value="1"/>
</dbReference>
<feature type="domain" description="DUSP" evidence="5">
    <location>
        <begin position="7"/>
        <end position="98"/>
    </location>
</feature>
<comment type="caution">
    <text evidence="6">The sequence shown here is derived from an EMBL/GenBank/DDBJ whole genome shotgun (WGS) entry which is preliminary data.</text>
</comment>
<dbReference type="Gene3D" id="3.30.2230.10">
    <property type="entry name" value="DUSP-like"/>
    <property type="match status" value="1"/>
</dbReference>
<evidence type="ECO:0000313" key="6">
    <source>
        <dbReference type="EMBL" id="KAF1391079.1"/>
    </source>
</evidence>
<keyword evidence="4" id="KW-0645">Protease</keyword>